<dbReference type="SUPFAM" id="SSF47226">
    <property type="entry name" value="Histidine-containing phosphotransfer domain, HPT domain"/>
    <property type="match status" value="1"/>
</dbReference>
<accession>A0ABU5QEC6</accession>
<name>A0ABU5QEC6_9BACT</name>
<protein>
    <submittedName>
        <fullName evidence="3">Hpt domain-containing protein</fullName>
    </submittedName>
</protein>
<organism evidence="3 4">
    <name type="scientific">Arcicella rigui</name>
    <dbReference type="NCBI Taxonomy" id="797020"/>
    <lineage>
        <taxon>Bacteria</taxon>
        <taxon>Pseudomonadati</taxon>
        <taxon>Bacteroidota</taxon>
        <taxon>Cytophagia</taxon>
        <taxon>Cytophagales</taxon>
        <taxon>Flectobacillaceae</taxon>
        <taxon>Arcicella</taxon>
    </lineage>
</organism>
<gene>
    <name evidence="3" type="ORF">VB248_18800</name>
</gene>
<evidence type="ECO:0000256" key="1">
    <source>
        <dbReference type="PROSITE-ProRule" id="PRU00110"/>
    </source>
</evidence>
<proteinExistence type="predicted"/>
<evidence type="ECO:0000313" key="4">
    <source>
        <dbReference type="Proteomes" id="UP001302949"/>
    </source>
</evidence>
<comment type="caution">
    <text evidence="3">The sequence shown here is derived from an EMBL/GenBank/DDBJ whole genome shotgun (WGS) entry which is preliminary data.</text>
</comment>
<reference evidence="3 4" key="1">
    <citation type="submission" date="2023-12" db="EMBL/GenBank/DDBJ databases">
        <title>Novel species of the genus Arcicella isolated from rivers.</title>
        <authorList>
            <person name="Lu H."/>
        </authorList>
    </citation>
    <scope>NUCLEOTIDE SEQUENCE [LARGE SCALE GENOMIC DNA]</scope>
    <source>
        <strain evidence="3 4">KCTC 23307</strain>
    </source>
</reference>
<feature type="modified residue" description="Phosphohistidine" evidence="1">
    <location>
        <position position="33"/>
    </location>
</feature>
<dbReference type="InterPro" id="IPR008207">
    <property type="entry name" value="Sig_transdc_His_kin_Hpt_dom"/>
</dbReference>
<dbReference type="Proteomes" id="UP001302949">
    <property type="component" value="Unassembled WGS sequence"/>
</dbReference>
<dbReference type="RefSeq" id="WP_323298366.1">
    <property type="nucleotide sequence ID" value="NZ_JAYFUM010000025.1"/>
</dbReference>
<dbReference type="PROSITE" id="PS50894">
    <property type="entry name" value="HPT"/>
    <property type="match status" value="1"/>
</dbReference>
<keyword evidence="1" id="KW-0597">Phosphoprotein</keyword>
<dbReference type="InterPro" id="IPR036641">
    <property type="entry name" value="HPT_dom_sf"/>
</dbReference>
<dbReference type="EMBL" id="JAYFUM010000025">
    <property type="protein sequence ID" value="MEA5141209.1"/>
    <property type="molecule type" value="Genomic_DNA"/>
</dbReference>
<evidence type="ECO:0000313" key="3">
    <source>
        <dbReference type="EMBL" id="MEA5141209.1"/>
    </source>
</evidence>
<keyword evidence="4" id="KW-1185">Reference proteome</keyword>
<dbReference type="Pfam" id="PF01627">
    <property type="entry name" value="Hpt"/>
    <property type="match status" value="1"/>
</dbReference>
<feature type="domain" description="HPt" evidence="2">
    <location>
        <begin position="1"/>
        <end position="97"/>
    </location>
</feature>
<dbReference type="Gene3D" id="1.20.120.160">
    <property type="entry name" value="HPT domain"/>
    <property type="match status" value="1"/>
</dbReference>
<evidence type="ECO:0000259" key="2">
    <source>
        <dbReference type="PROSITE" id="PS50894"/>
    </source>
</evidence>
<sequence length="97" mass="11167">MFETFLESNLPYWDEVQTKLKAQKYDEIAKPIHTLKPSFSMIGFPEVTEQVREYEAFVKTKPSIPDLLKGAAALDVEVNRVKNILIEEISKMEAEGY</sequence>